<keyword evidence="1" id="KW-1133">Transmembrane helix</keyword>
<organism evidence="3 4">
    <name type="scientific">Candidatus Woesebacteria bacterium CG22_combo_CG10-13_8_21_14_all_45_10</name>
    <dbReference type="NCBI Taxonomy" id="1975060"/>
    <lineage>
        <taxon>Bacteria</taxon>
        <taxon>Candidatus Woeseibacteriota</taxon>
    </lineage>
</organism>
<dbReference type="AlphaFoldDB" id="A0A2H0BI24"/>
<feature type="transmembrane region" description="Helical" evidence="1">
    <location>
        <begin position="90"/>
        <end position="111"/>
    </location>
</feature>
<feature type="transmembrane region" description="Helical" evidence="1">
    <location>
        <begin position="66"/>
        <end position="83"/>
    </location>
</feature>
<gene>
    <name evidence="3" type="ORF">COX04_00195</name>
</gene>
<keyword evidence="1" id="KW-0472">Membrane</keyword>
<protein>
    <recommendedName>
        <fullName evidence="2">7 transmembrane helices usually fused to an inactive transglutaminase domain-containing protein</fullName>
    </recommendedName>
</protein>
<dbReference type="Pfam" id="PF14402">
    <property type="entry name" value="7TM_transglut"/>
    <property type="match status" value="1"/>
</dbReference>
<dbReference type="EMBL" id="PCSV01000007">
    <property type="protein sequence ID" value="PIP57315.1"/>
    <property type="molecule type" value="Genomic_DNA"/>
</dbReference>
<proteinExistence type="predicted"/>
<dbReference type="Proteomes" id="UP000230759">
    <property type="component" value="Unassembled WGS sequence"/>
</dbReference>
<comment type="caution">
    <text evidence="3">The sequence shown here is derived from an EMBL/GenBank/DDBJ whole genome shotgun (WGS) entry which is preliminary data.</text>
</comment>
<evidence type="ECO:0000313" key="4">
    <source>
        <dbReference type="Proteomes" id="UP000230759"/>
    </source>
</evidence>
<feature type="transmembrane region" description="Helical" evidence="1">
    <location>
        <begin position="145"/>
        <end position="165"/>
    </location>
</feature>
<reference evidence="3 4" key="1">
    <citation type="submission" date="2017-09" db="EMBL/GenBank/DDBJ databases">
        <title>Depth-based differentiation of microbial function through sediment-hosted aquifers and enrichment of novel symbionts in the deep terrestrial subsurface.</title>
        <authorList>
            <person name="Probst A.J."/>
            <person name="Ladd B."/>
            <person name="Jarett J.K."/>
            <person name="Geller-Mcgrath D.E."/>
            <person name="Sieber C.M."/>
            <person name="Emerson J.B."/>
            <person name="Anantharaman K."/>
            <person name="Thomas B.C."/>
            <person name="Malmstrom R."/>
            <person name="Stieglmeier M."/>
            <person name="Klingl A."/>
            <person name="Woyke T."/>
            <person name="Ryan C.M."/>
            <person name="Banfield J.F."/>
        </authorList>
    </citation>
    <scope>NUCLEOTIDE SEQUENCE [LARGE SCALE GENOMIC DNA]</scope>
    <source>
        <strain evidence="3">CG22_combo_CG10-13_8_21_14_all_45_10</strain>
    </source>
</reference>
<accession>A0A2H0BI24</accession>
<evidence type="ECO:0000313" key="3">
    <source>
        <dbReference type="EMBL" id="PIP57315.1"/>
    </source>
</evidence>
<feature type="transmembrane region" description="Helical" evidence="1">
    <location>
        <begin position="6"/>
        <end position="33"/>
    </location>
</feature>
<evidence type="ECO:0000256" key="1">
    <source>
        <dbReference type="SAM" id="Phobius"/>
    </source>
</evidence>
<evidence type="ECO:0000259" key="2">
    <source>
        <dbReference type="Pfam" id="PF14402"/>
    </source>
</evidence>
<feature type="transmembrane region" description="Helical" evidence="1">
    <location>
        <begin position="177"/>
        <end position="195"/>
    </location>
</feature>
<name>A0A2H0BI24_9BACT</name>
<feature type="transmembrane region" description="Helical" evidence="1">
    <location>
        <begin position="117"/>
        <end position="133"/>
    </location>
</feature>
<dbReference type="InterPro" id="IPR025840">
    <property type="entry name" value="7TM_transglut"/>
</dbReference>
<sequence>MIIQHAIAGAIEAGVPVNTIILLLLLPVVALVIAAIRNLVGIRGFGIFLPAALSVVFVAIGPLVGIGLFLLIVAVSTVVRLALRKLKIKLLYLPRMALIFWAVVVAVLAIVRFLGDVSIFAVLILILLAEDFIRVQLGKSVKTAVNLTTETLVIALAAFLVLTFKPLQEYALVNPEITLIAVGVLDFLLARYSGLRLMEIWRFRKLINGK</sequence>
<keyword evidence="1" id="KW-0812">Transmembrane</keyword>
<feature type="domain" description="7 transmembrane helices usually fused to an inactive transglutaminase" evidence="2">
    <location>
        <begin position="22"/>
        <end position="206"/>
    </location>
</feature>